<comment type="similarity">
    <text evidence="2">Belongs to the FAD-binding oxidoreductase/transferase type 4 family.</text>
</comment>
<dbReference type="InterPro" id="IPR016169">
    <property type="entry name" value="FAD-bd_PCMH_sub2"/>
</dbReference>
<dbReference type="RefSeq" id="XP_013396495.1">
    <property type="nucleotide sequence ID" value="XM_013541041.1"/>
</dbReference>
<dbReference type="InterPro" id="IPR016167">
    <property type="entry name" value="FAD-bd_PCMH_sub1"/>
</dbReference>
<dbReference type="SUPFAM" id="SSF56176">
    <property type="entry name" value="FAD-binding/transporter-associated domain-like"/>
    <property type="match status" value="1"/>
</dbReference>
<dbReference type="InterPro" id="IPR016164">
    <property type="entry name" value="FAD-linked_Oxase-like_C"/>
</dbReference>
<dbReference type="FunFam" id="3.30.43.10:FF:000011">
    <property type="entry name" value="D-lactate dehydrogenase (Cytochrome)"/>
    <property type="match status" value="1"/>
</dbReference>
<dbReference type="Gene3D" id="3.30.70.2190">
    <property type="match status" value="1"/>
</dbReference>
<evidence type="ECO:0000256" key="3">
    <source>
        <dbReference type="ARBA" id="ARBA00022630"/>
    </source>
</evidence>
<evidence type="ECO:0000256" key="4">
    <source>
        <dbReference type="ARBA" id="ARBA00022827"/>
    </source>
</evidence>
<dbReference type="InterPro" id="IPR051264">
    <property type="entry name" value="FAD-oxidored/transferase_4"/>
</dbReference>
<dbReference type="PANTHER" id="PTHR43716:SF1">
    <property type="entry name" value="D-2-HYDROXYGLUTARATE DEHYDROGENASE, MITOCHONDRIAL"/>
    <property type="match status" value="1"/>
</dbReference>
<dbReference type="InParanoid" id="A0A1S3IE10"/>
<dbReference type="STRING" id="7574.A0A1S3IE10"/>
<comment type="catalytic activity">
    <reaction evidence="9">
        <text>(R)-malate + A = oxaloacetate + AH2</text>
        <dbReference type="Rhea" id="RHEA:67460"/>
        <dbReference type="ChEBI" id="CHEBI:13193"/>
        <dbReference type="ChEBI" id="CHEBI:15588"/>
        <dbReference type="ChEBI" id="CHEBI:16452"/>
        <dbReference type="ChEBI" id="CHEBI:17499"/>
    </reaction>
    <physiologicalReaction direction="left-to-right" evidence="9">
        <dbReference type="Rhea" id="RHEA:67461"/>
    </physiologicalReaction>
</comment>
<name>A0A1S3IE10_LINAN</name>
<dbReference type="OrthoDB" id="5332616at2759"/>
<evidence type="ECO:0000256" key="2">
    <source>
        <dbReference type="ARBA" id="ARBA00008000"/>
    </source>
</evidence>
<dbReference type="PROSITE" id="PS51387">
    <property type="entry name" value="FAD_PCMH"/>
    <property type="match status" value="1"/>
</dbReference>
<dbReference type="GeneID" id="106163454"/>
<dbReference type="FunFam" id="3.30.70.2740:FF:000002">
    <property type="entry name" value="D-2-hydroxyglutarate dehydrogenase mitochondrial"/>
    <property type="match status" value="1"/>
</dbReference>
<evidence type="ECO:0000256" key="6">
    <source>
        <dbReference type="ARBA" id="ARBA00039003"/>
    </source>
</evidence>
<dbReference type="GO" id="GO:0005739">
    <property type="term" value="C:mitochondrion"/>
    <property type="evidence" value="ECO:0007669"/>
    <property type="project" value="TreeGrafter"/>
</dbReference>
<feature type="domain" description="FAD-binding PCMH-type" evidence="10">
    <location>
        <begin position="101"/>
        <end position="280"/>
    </location>
</feature>
<dbReference type="GO" id="GO:0051990">
    <property type="term" value="F:(R)-2-hydroxyglutarate dehydrogenase activity"/>
    <property type="evidence" value="ECO:0007669"/>
    <property type="project" value="UniProtKB-EC"/>
</dbReference>
<dbReference type="PANTHER" id="PTHR43716">
    <property type="entry name" value="D-2-HYDROXYGLUTARATE DEHYDROGENASE, MITOCHONDRIAL"/>
    <property type="match status" value="1"/>
</dbReference>
<dbReference type="InterPro" id="IPR016166">
    <property type="entry name" value="FAD-bd_PCMH"/>
</dbReference>
<dbReference type="EC" id="1.1.99.39" evidence="6"/>
<reference evidence="12" key="1">
    <citation type="submission" date="2025-08" db="UniProtKB">
        <authorList>
            <consortium name="RefSeq"/>
        </authorList>
    </citation>
    <scope>IDENTIFICATION</scope>
    <source>
        <tissue evidence="12">Gonads</tissue>
    </source>
</reference>
<gene>
    <name evidence="12" type="primary">LOC106163454</name>
</gene>
<evidence type="ECO:0000256" key="5">
    <source>
        <dbReference type="ARBA" id="ARBA00023002"/>
    </source>
</evidence>
<evidence type="ECO:0000256" key="7">
    <source>
        <dbReference type="ARBA" id="ARBA00039639"/>
    </source>
</evidence>
<dbReference type="InterPro" id="IPR036318">
    <property type="entry name" value="FAD-bd_PCMH-like_sf"/>
</dbReference>
<dbReference type="FunFam" id="3.30.465.10:FF:000053">
    <property type="entry name" value="D-lactate dehydrogenase (Cytochrome), putative"/>
    <property type="match status" value="1"/>
</dbReference>
<dbReference type="GO" id="GO:0071949">
    <property type="term" value="F:FAD binding"/>
    <property type="evidence" value="ECO:0007669"/>
    <property type="project" value="InterPro"/>
</dbReference>
<dbReference type="InterPro" id="IPR004113">
    <property type="entry name" value="FAD-bd_oxidored_4_C"/>
</dbReference>
<dbReference type="Gene3D" id="3.30.465.10">
    <property type="match status" value="1"/>
</dbReference>
<evidence type="ECO:0000313" key="12">
    <source>
        <dbReference type="RefSeq" id="XP_013396495.1"/>
    </source>
</evidence>
<dbReference type="InterPro" id="IPR006094">
    <property type="entry name" value="Oxid_FAD_bind_N"/>
</dbReference>
<comment type="function">
    <text evidence="8">Catalyzes the oxidation of D-2-hydroxyglutarate (D-2-HG) to alpha-ketoglutarate. Also catalyzes the oxidation of other D-2-hydroxyacids, such as D-malate (D-MAL) and D-lactate (D-LAC). Exhibits high activities towards D-2-HG and D-MAL but a very weak activity towards D-LAC.</text>
</comment>
<dbReference type="Pfam" id="PF02913">
    <property type="entry name" value="FAD-oxidase_C"/>
    <property type="match status" value="1"/>
</dbReference>
<protein>
    <recommendedName>
        <fullName evidence="7">D-2-hydroxyglutarate dehydrogenase, mitochondrial</fullName>
        <ecNumber evidence="6">1.1.99.39</ecNumber>
    </recommendedName>
</protein>
<keyword evidence="5" id="KW-0560">Oxidoreductase</keyword>
<dbReference type="Gene3D" id="3.30.70.2740">
    <property type="match status" value="1"/>
</dbReference>
<keyword evidence="3" id="KW-0285">Flavoprotein</keyword>
<comment type="cofactor">
    <cofactor evidence="1">
        <name>FAD</name>
        <dbReference type="ChEBI" id="CHEBI:57692"/>
    </cofactor>
</comment>
<evidence type="ECO:0000256" key="9">
    <source>
        <dbReference type="ARBA" id="ARBA00049267"/>
    </source>
</evidence>
<dbReference type="SUPFAM" id="SSF55103">
    <property type="entry name" value="FAD-linked oxidases, C-terminal domain"/>
    <property type="match status" value="1"/>
</dbReference>
<organism evidence="11 12">
    <name type="scientific">Lingula anatina</name>
    <name type="common">Brachiopod</name>
    <name type="synonym">Lingula unguis</name>
    <dbReference type="NCBI Taxonomy" id="7574"/>
    <lineage>
        <taxon>Eukaryota</taxon>
        <taxon>Metazoa</taxon>
        <taxon>Spiralia</taxon>
        <taxon>Lophotrochozoa</taxon>
        <taxon>Brachiopoda</taxon>
        <taxon>Linguliformea</taxon>
        <taxon>Lingulata</taxon>
        <taxon>Lingulida</taxon>
        <taxon>Linguloidea</taxon>
        <taxon>Lingulidae</taxon>
        <taxon>Lingula</taxon>
    </lineage>
</organism>
<dbReference type="AlphaFoldDB" id="A0A1S3IE10"/>
<accession>A0A1S3IE10</accession>
<dbReference type="Gene3D" id="3.30.43.10">
    <property type="entry name" value="Uridine Diphospho-n-acetylenolpyruvylglucosamine Reductase, domain 2"/>
    <property type="match status" value="1"/>
</dbReference>
<keyword evidence="4" id="KW-0274">FAD</keyword>
<dbReference type="Pfam" id="PF01565">
    <property type="entry name" value="FAD_binding_4"/>
    <property type="match status" value="1"/>
</dbReference>
<evidence type="ECO:0000256" key="8">
    <source>
        <dbReference type="ARBA" id="ARBA00045410"/>
    </source>
</evidence>
<sequence length="524" mass="58527">MKRVCTRQFRNLTRLRSFGEVREKISRSINHVCLSRRSFHGSACRLGELELTSVRYPHVQRGKYATLTEKDVDFFQKLLPQRVLQDPSELDGYNIDWMRTVRGNSQMVLRPKTTSEVAEILKYCNERHLAVVPQGGNTGLVGGSVPVFDEIVISTQLMNQIISLDEVSGIVVCQSGCILETLDNYLAERELMMPLDLGAKGSCHIGGNVSTNAGGLRLLRYGSLHGSVLGVEAVLASGEIVDCLSSLRKDNTGYDLKQLFIGSEGTLGMVTSVSILCPRRPKAVNVAFLGVENFEAALQTFQLCKGMLAEILSACEFMDQESMQCIQENLKLTNPIKSYPLYILIETSGSHGSHDEEKLNAFLEAAMGKGIVQDGTIAMDVTQRQNIWGLRERIAEGLLHDGYNYKYDISLPLPKLYEIVEDMRQRLGSKVTRVVSYGHLGDGNLHFNVTTPEYNKEVLGLIEPYIYEWTSQVRGSVSAEHGLGFKKRDCIRYSKEPNAVKMMVKMKKLFDPNGILNPYKTIPL</sequence>
<dbReference type="Gene3D" id="1.10.45.10">
    <property type="entry name" value="Vanillyl-alcohol Oxidase, Chain A, domain 4"/>
    <property type="match status" value="1"/>
</dbReference>
<proteinExistence type="inferred from homology"/>
<dbReference type="Proteomes" id="UP000085678">
    <property type="component" value="Unplaced"/>
</dbReference>
<dbReference type="InterPro" id="IPR016171">
    <property type="entry name" value="Vanillyl_alc_oxidase_C-sub2"/>
</dbReference>
<keyword evidence="11" id="KW-1185">Reference proteome</keyword>
<evidence type="ECO:0000259" key="10">
    <source>
        <dbReference type="PROSITE" id="PS51387"/>
    </source>
</evidence>
<dbReference type="FunCoup" id="A0A1S3IE10">
    <property type="interactions" value="956"/>
</dbReference>
<evidence type="ECO:0000256" key="1">
    <source>
        <dbReference type="ARBA" id="ARBA00001974"/>
    </source>
</evidence>
<dbReference type="FunFam" id="3.30.70.2190:FF:000001">
    <property type="entry name" value="D-2-hydroxyglutarate dehydrogenase mitochondrial"/>
    <property type="match status" value="1"/>
</dbReference>
<dbReference type="FunFam" id="1.10.45.10:FF:000001">
    <property type="entry name" value="D-lactate dehydrogenase mitochondrial"/>
    <property type="match status" value="1"/>
</dbReference>
<evidence type="ECO:0000313" key="11">
    <source>
        <dbReference type="Proteomes" id="UP000085678"/>
    </source>
</evidence>